<proteinExistence type="predicted"/>
<dbReference type="EMBL" id="CAXLJM020000053">
    <property type="protein sequence ID" value="CAL8116895.1"/>
    <property type="molecule type" value="Genomic_DNA"/>
</dbReference>
<evidence type="ECO:0000313" key="2">
    <source>
        <dbReference type="Proteomes" id="UP001642540"/>
    </source>
</evidence>
<protein>
    <submittedName>
        <fullName evidence="1">Uncharacterized protein</fullName>
    </submittedName>
</protein>
<dbReference type="Proteomes" id="UP001642540">
    <property type="component" value="Unassembled WGS sequence"/>
</dbReference>
<organism evidence="1 2">
    <name type="scientific">Orchesella dallaii</name>
    <dbReference type="NCBI Taxonomy" id="48710"/>
    <lineage>
        <taxon>Eukaryota</taxon>
        <taxon>Metazoa</taxon>
        <taxon>Ecdysozoa</taxon>
        <taxon>Arthropoda</taxon>
        <taxon>Hexapoda</taxon>
        <taxon>Collembola</taxon>
        <taxon>Entomobryomorpha</taxon>
        <taxon>Entomobryoidea</taxon>
        <taxon>Orchesellidae</taxon>
        <taxon>Orchesellinae</taxon>
        <taxon>Orchesella</taxon>
    </lineage>
</organism>
<feature type="non-terminal residue" evidence="1">
    <location>
        <position position="1"/>
    </location>
</feature>
<sequence length="53" mass="6316">LKRKTQIRFDEYPEIFPEQIEISSELLESQRKGTNGLLKARDKFGRRIYVFNG</sequence>
<keyword evidence="2" id="KW-1185">Reference proteome</keyword>
<gene>
    <name evidence="1" type="ORF">ODALV1_LOCUS17440</name>
</gene>
<name>A0ABP1R0M2_9HEXA</name>
<comment type="caution">
    <text evidence="1">The sequence shown here is derived from an EMBL/GenBank/DDBJ whole genome shotgun (WGS) entry which is preliminary data.</text>
</comment>
<evidence type="ECO:0000313" key="1">
    <source>
        <dbReference type="EMBL" id="CAL8116895.1"/>
    </source>
</evidence>
<feature type="non-terminal residue" evidence="1">
    <location>
        <position position="53"/>
    </location>
</feature>
<accession>A0ABP1R0M2</accession>
<reference evidence="1 2" key="1">
    <citation type="submission" date="2024-08" db="EMBL/GenBank/DDBJ databases">
        <authorList>
            <person name="Cucini C."/>
            <person name="Frati F."/>
        </authorList>
    </citation>
    <scope>NUCLEOTIDE SEQUENCE [LARGE SCALE GENOMIC DNA]</scope>
</reference>